<protein>
    <submittedName>
        <fullName evidence="3">Uncharacterized protein</fullName>
    </submittedName>
</protein>
<feature type="compositionally biased region" description="Polar residues" evidence="1">
    <location>
        <begin position="81"/>
        <end position="100"/>
    </location>
</feature>
<sequence>MAYPQYAPFLQLPNISDIQCIYLQYHSKTDRPAPLLCRHDFSAQWNLLPLRPLPPTGLPSDPPSLIATQLPPRGVNPLSPLRSQTYTSSSRCRDTTNYGRNRNPRSVHFDGHEYPLDPHGYHNDHYHQENRNPRDYQHQSQSASDTRHHGHH</sequence>
<evidence type="ECO:0000313" key="3">
    <source>
        <dbReference type="WBParaSite" id="nRc.2.0.1.t45555-RA"/>
    </source>
</evidence>
<feature type="region of interest" description="Disordered" evidence="1">
    <location>
        <begin position="54"/>
        <end position="152"/>
    </location>
</feature>
<dbReference type="Proteomes" id="UP000887565">
    <property type="component" value="Unplaced"/>
</dbReference>
<feature type="compositionally biased region" description="Basic and acidic residues" evidence="1">
    <location>
        <begin position="107"/>
        <end position="137"/>
    </location>
</feature>
<dbReference type="AlphaFoldDB" id="A0A915L737"/>
<proteinExistence type="predicted"/>
<reference evidence="3" key="1">
    <citation type="submission" date="2022-11" db="UniProtKB">
        <authorList>
            <consortium name="WormBaseParasite"/>
        </authorList>
    </citation>
    <scope>IDENTIFICATION</scope>
</reference>
<accession>A0A915L737</accession>
<evidence type="ECO:0000256" key="1">
    <source>
        <dbReference type="SAM" id="MobiDB-lite"/>
    </source>
</evidence>
<dbReference type="WBParaSite" id="nRc.2.0.1.t45555-RA">
    <property type="protein sequence ID" value="nRc.2.0.1.t45555-RA"/>
    <property type="gene ID" value="nRc.2.0.1.g45555"/>
</dbReference>
<evidence type="ECO:0000313" key="2">
    <source>
        <dbReference type="Proteomes" id="UP000887565"/>
    </source>
</evidence>
<keyword evidence="2" id="KW-1185">Reference proteome</keyword>
<name>A0A915L737_ROMCU</name>
<organism evidence="2 3">
    <name type="scientific">Romanomermis culicivorax</name>
    <name type="common">Nematode worm</name>
    <dbReference type="NCBI Taxonomy" id="13658"/>
    <lineage>
        <taxon>Eukaryota</taxon>
        <taxon>Metazoa</taxon>
        <taxon>Ecdysozoa</taxon>
        <taxon>Nematoda</taxon>
        <taxon>Enoplea</taxon>
        <taxon>Dorylaimia</taxon>
        <taxon>Mermithida</taxon>
        <taxon>Mermithoidea</taxon>
        <taxon>Mermithidae</taxon>
        <taxon>Romanomermis</taxon>
    </lineage>
</organism>